<comment type="caution">
    <text evidence="2">The sequence shown here is derived from an EMBL/GenBank/DDBJ whole genome shotgun (WGS) entry which is preliminary data.</text>
</comment>
<evidence type="ECO:0000313" key="2">
    <source>
        <dbReference type="EMBL" id="MBM7573412.1"/>
    </source>
</evidence>
<keyword evidence="1" id="KW-0812">Transmembrane</keyword>
<keyword evidence="3" id="KW-1185">Reference proteome</keyword>
<evidence type="ECO:0000313" key="3">
    <source>
        <dbReference type="Proteomes" id="UP001296943"/>
    </source>
</evidence>
<proteinExistence type="predicted"/>
<organism evidence="2 3">
    <name type="scientific">Aquibacillus albus</name>
    <dbReference type="NCBI Taxonomy" id="1168171"/>
    <lineage>
        <taxon>Bacteria</taxon>
        <taxon>Bacillati</taxon>
        <taxon>Bacillota</taxon>
        <taxon>Bacilli</taxon>
        <taxon>Bacillales</taxon>
        <taxon>Bacillaceae</taxon>
        <taxon>Aquibacillus</taxon>
    </lineage>
</organism>
<dbReference type="RefSeq" id="WP_204502058.1">
    <property type="nucleotide sequence ID" value="NZ_JAFBDR010000032.1"/>
</dbReference>
<accession>A0ABS2N5I0</accession>
<reference evidence="2 3" key="1">
    <citation type="submission" date="2021-01" db="EMBL/GenBank/DDBJ databases">
        <title>Genomic Encyclopedia of Type Strains, Phase IV (KMG-IV): sequencing the most valuable type-strain genomes for metagenomic binning, comparative biology and taxonomic classification.</title>
        <authorList>
            <person name="Goeker M."/>
        </authorList>
    </citation>
    <scope>NUCLEOTIDE SEQUENCE [LARGE SCALE GENOMIC DNA]</scope>
    <source>
        <strain evidence="2 3">DSM 23711</strain>
    </source>
</reference>
<keyword evidence="1" id="KW-0472">Membrane</keyword>
<dbReference type="EMBL" id="JAFBDR010000032">
    <property type="protein sequence ID" value="MBM7573412.1"/>
    <property type="molecule type" value="Genomic_DNA"/>
</dbReference>
<evidence type="ECO:0000256" key="1">
    <source>
        <dbReference type="SAM" id="Phobius"/>
    </source>
</evidence>
<keyword evidence="1" id="KW-1133">Transmembrane helix</keyword>
<protein>
    <recommendedName>
        <fullName evidence="4">Magnesium transporter</fullName>
    </recommendedName>
</protein>
<sequence>MDVVASFEYSTELELCLKKLEGMGVEKHHIVAIPLDENEEKPQLFDTTHHSDGVSLMDLGLIIGCIFMLLGSIYGFILDWGPIIWGLIGLVAGIGLGIIIKIIFIRKQSKKKKWTSGRSTEVFITIRCTEKQIEKVRDILFKHRALGVGILDVKTVD</sequence>
<feature type="transmembrane region" description="Helical" evidence="1">
    <location>
        <begin position="59"/>
        <end position="77"/>
    </location>
</feature>
<dbReference type="Proteomes" id="UP001296943">
    <property type="component" value="Unassembled WGS sequence"/>
</dbReference>
<gene>
    <name evidence="2" type="ORF">JOC48_003975</name>
</gene>
<evidence type="ECO:0008006" key="4">
    <source>
        <dbReference type="Google" id="ProtNLM"/>
    </source>
</evidence>
<name>A0ABS2N5I0_9BACI</name>
<feature type="transmembrane region" description="Helical" evidence="1">
    <location>
        <begin position="83"/>
        <end position="104"/>
    </location>
</feature>